<feature type="region of interest" description="Disordered" evidence="2">
    <location>
        <begin position="533"/>
        <end position="561"/>
    </location>
</feature>
<dbReference type="Gene3D" id="1.10.238.10">
    <property type="entry name" value="EF-hand"/>
    <property type="match status" value="2"/>
</dbReference>
<feature type="compositionally biased region" description="Acidic residues" evidence="2">
    <location>
        <begin position="370"/>
        <end position="379"/>
    </location>
</feature>
<dbReference type="InterPro" id="IPR002048">
    <property type="entry name" value="EF_hand_dom"/>
</dbReference>
<reference evidence="4 5" key="1">
    <citation type="submission" date="2017-06" db="EMBL/GenBank/DDBJ databases">
        <title>A platform for efficient transgenesis in Macrostomum lignano, a flatworm model organism for stem cell research.</title>
        <authorList>
            <person name="Berezikov E."/>
        </authorList>
    </citation>
    <scope>NUCLEOTIDE SEQUENCE [LARGE SCALE GENOMIC DNA]</scope>
    <source>
        <strain evidence="4">DV1</strain>
        <tissue evidence="4">Whole organism</tissue>
    </source>
</reference>
<feature type="domain" description="EF-hand" evidence="3">
    <location>
        <begin position="852"/>
        <end position="887"/>
    </location>
</feature>
<feature type="compositionally biased region" description="Gly residues" evidence="2">
    <location>
        <begin position="601"/>
        <end position="616"/>
    </location>
</feature>
<keyword evidence="1" id="KW-0106">Calcium</keyword>
<dbReference type="PANTHER" id="PTHR35538:SF4">
    <property type="entry name" value="EF-HAND DOMAIN-CONTAINING PROTEIN"/>
    <property type="match status" value="1"/>
</dbReference>
<dbReference type="InterPro" id="IPR018247">
    <property type="entry name" value="EF_Hand_1_Ca_BS"/>
</dbReference>
<feature type="compositionally biased region" description="Low complexity" evidence="2">
    <location>
        <begin position="458"/>
        <end position="474"/>
    </location>
</feature>
<dbReference type="SMART" id="SM00054">
    <property type="entry name" value="EFh"/>
    <property type="match status" value="4"/>
</dbReference>
<feature type="region of interest" description="Disordered" evidence="2">
    <location>
        <begin position="169"/>
        <end position="195"/>
    </location>
</feature>
<feature type="compositionally biased region" description="Polar residues" evidence="2">
    <location>
        <begin position="9"/>
        <end position="22"/>
    </location>
</feature>
<evidence type="ECO:0000256" key="2">
    <source>
        <dbReference type="SAM" id="MobiDB-lite"/>
    </source>
</evidence>
<name>A0A267GXF0_9PLAT</name>
<dbReference type="STRING" id="282301.A0A267GXF0"/>
<feature type="domain" description="EF-hand" evidence="3">
    <location>
        <begin position="757"/>
        <end position="792"/>
    </location>
</feature>
<feature type="compositionally biased region" description="Basic and acidic residues" evidence="2">
    <location>
        <begin position="423"/>
        <end position="433"/>
    </location>
</feature>
<comment type="caution">
    <text evidence="4">The sequence shown here is derived from an EMBL/GenBank/DDBJ whole genome shotgun (WGS) entry which is preliminary data.</text>
</comment>
<dbReference type="EMBL" id="NIVC01000104">
    <property type="protein sequence ID" value="PAA90710.1"/>
    <property type="molecule type" value="Genomic_DNA"/>
</dbReference>
<organism evidence="4 5">
    <name type="scientific">Macrostomum lignano</name>
    <dbReference type="NCBI Taxonomy" id="282301"/>
    <lineage>
        <taxon>Eukaryota</taxon>
        <taxon>Metazoa</taxon>
        <taxon>Spiralia</taxon>
        <taxon>Lophotrochozoa</taxon>
        <taxon>Platyhelminthes</taxon>
        <taxon>Rhabditophora</taxon>
        <taxon>Macrostomorpha</taxon>
        <taxon>Macrostomida</taxon>
        <taxon>Macrostomidae</taxon>
        <taxon>Macrostomum</taxon>
    </lineage>
</organism>
<feature type="region of interest" description="Disordered" evidence="2">
    <location>
        <begin position="352"/>
        <end position="520"/>
    </location>
</feature>
<keyword evidence="5" id="KW-1185">Reference proteome</keyword>
<dbReference type="InterPro" id="IPR011992">
    <property type="entry name" value="EF-hand-dom_pair"/>
</dbReference>
<gene>
    <name evidence="4" type="ORF">BOX15_Mlig029845g1</name>
</gene>
<dbReference type="AlphaFoldDB" id="A0A267GXF0"/>
<protein>
    <recommendedName>
        <fullName evidence="3">EF-hand domain-containing protein</fullName>
    </recommendedName>
</protein>
<proteinExistence type="predicted"/>
<feature type="compositionally biased region" description="Low complexity" evidence="2">
    <location>
        <begin position="65"/>
        <end position="77"/>
    </location>
</feature>
<feature type="region of interest" description="Disordered" evidence="2">
    <location>
        <begin position="65"/>
        <end position="92"/>
    </location>
</feature>
<evidence type="ECO:0000313" key="5">
    <source>
        <dbReference type="Proteomes" id="UP000215902"/>
    </source>
</evidence>
<accession>A0A267GXF0</accession>
<dbReference type="PROSITE" id="PS50222">
    <property type="entry name" value="EF_HAND_2"/>
    <property type="match status" value="3"/>
</dbReference>
<evidence type="ECO:0000313" key="4">
    <source>
        <dbReference type="EMBL" id="PAA90710.1"/>
    </source>
</evidence>
<dbReference type="GO" id="GO:0005509">
    <property type="term" value="F:calcium ion binding"/>
    <property type="evidence" value="ECO:0007669"/>
    <property type="project" value="InterPro"/>
</dbReference>
<sequence>MSAEHQEQQDMQLALQVTSSLPPRTDPATEEVRRFQRRLVSPMWRTAATDGDSSYFRRQMALRRSLPPRLQQQQQQRQRGRQATPGGPTRSFTEFISDVIVPIPVQIPQDEYNYQRSVTSQSFHSTSKLTHVQLPNLPQPDSDLLLHAVSGRPSTSPFHKTVSLCGERYTVTPINGPTPKPMTARGRGRARPRTVQQARFDEGAVALGRCRLLKRSSEILPHRVDRMYFMSGSGLSPAGKYGDAADGSESDRYRQITEAVKRGEVRLEPLKKIVSSKEAVNFQTQPFDVTGRRAFASRQRGAAGPLDASGLIVGSPIIHSDAQHAKQAENVPSNNAADAGNFFLTQETVAAGSSANQDAPDVSHVQVQESEPEPAEGQDEQQIAEPVAMETQPDTEDLSGLPEEQPSDEMPQADEAASSPRPEATETDEKLPNNDEEFAEAPAESAKEVDASDSTVNEEISPPTPEASEASEPAGLDVVDAPPPQATTLEEETPATGTESKSPTPAPSPPVEDAIEEANETLVVKAVSPEVVESNGTSSDAPLSVFVPAQNRTTREDAEKLQSLVTRPLELRFHQQDRTRRISSGNKSRIDQILGGKSSASGGGGGVGVSGGGGGATRTAGVTAESSDDDDTDDDDEDEEEEEEEEEISEDELMEMLEKGQIKLECDKSVFSGVKYRQKDFERMPDKRTEFREVTKHLVVKQEITGKDTNEILHIEPNMTPEQADAFVKLFDELDINKDGRIAMEEVQKRLDVFKSKRKTDVKKFIRVFDLNGDRTVDVREFLAVAALNDSLCKQKTTDPKADWNLNLDLCSYYITVYKEMFEMADQSKNGKLGLEELMVIVAVSLDTESGTDVQLIEDILNSMDSDHSGEIDFVEYLTYIPVFLKLHQFLLKKPMLVEDLEKARRLIKKSIRGKRK</sequence>
<evidence type="ECO:0000256" key="1">
    <source>
        <dbReference type="ARBA" id="ARBA00022837"/>
    </source>
</evidence>
<dbReference type="OrthoDB" id="2121618at2759"/>
<feature type="region of interest" description="Disordered" evidence="2">
    <location>
        <begin position="1"/>
        <end position="33"/>
    </location>
</feature>
<dbReference type="SUPFAM" id="SSF47473">
    <property type="entry name" value="EF-hand"/>
    <property type="match status" value="1"/>
</dbReference>
<dbReference type="Proteomes" id="UP000215902">
    <property type="component" value="Unassembled WGS sequence"/>
</dbReference>
<dbReference type="PANTHER" id="PTHR35538">
    <property type="entry name" value="LIG_CHAN-GLU_BD DOMAIN-CONTAINING PROTEIN"/>
    <property type="match status" value="1"/>
</dbReference>
<dbReference type="PROSITE" id="PS00018">
    <property type="entry name" value="EF_HAND_1"/>
    <property type="match status" value="3"/>
</dbReference>
<feature type="compositionally biased region" description="Acidic residues" evidence="2">
    <location>
        <begin position="626"/>
        <end position="652"/>
    </location>
</feature>
<evidence type="ECO:0000259" key="3">
    <source>
        <dbReference type="PROSITE" id="PS50222"/>
    </source>
</evidence>
<dbReference type="Pfam" id="PF13499">
    <property type="entry name" value="EF-hand_7"/>
    <property type="match status" value="2"/>
</dbReference>
<feature type="region of interest" description="Disordered" evidence="2">
    <location>
        <begin position="575"/>
        <end position="652"/>
    </location>
</feature>
<feature type="domain" description="EF-hand" evidence="3">
    <location>
        <begin position="813"/>
        <end position="848"/>
    </location>
</feature>